<dbReference type="Pfam" id="PF01032">
    <property type="entry name" value="FecCD"/>
    <property type="match status" value="1"/>
</dbReference>
<evidence type="ECO:0000256" key="6">
    <source>
        <dbReference type="ARBA" id="ARBA00022989"/>
    </source>
</evidence>
<evidence type="ECO:0000313" key="10">
    <source>
        <dbReference type="Proteomes" id="UP001364211"/>
    </source>
</evidence>
<comment type="similarity">
    <text evidence="2">Belongs to the binding-protein-dependent transport system permease family. FecCD subfamily.</text>
</comment>
<reference evidence="9 10" key="1">
    <citation type="submission" date="2024-03" db="EMBL/GenBank/DDBJ databases">
        <title>Draft genome sequence of Pseudonocardia sp. DW16-2.</title>
        <authorList>
            <person name="Duangmal K."/>
        </authorList>
    </citation>
    <scope>NUCLEOTIDE SEQUENCE [LARGE SCALE GENOMIC DNA]</scope>
    <source>
        <strain evidence="9 10">DW16-2</strain>
    </source>
</reference>
<comment type="caution">
    <text evidence="9">The sequence shown here is derived from an EMBL/GenBank/DDBJ whole genome shotgun (WGS) entry which is preliminary data.</text>
</comment>
<comment type="subcellular location">
    <subcellularLocation>
        <location evidence="1">Cell membrane</location>
        <topology evidence="1">Multi-pass membrane protein</topology>
    </subcellularLocation>
</comment>
<name>A0ABU8TDI3_9PSEU</name>
<feature type="transmembrane region" description="Helical" evidence="8">
    <location>
        <begin position="218"/>
        <end position="242"/>
    </location>
</feature>
<dbReference type="Proteomes" id="UP001364211">
    <property type="component" value="Unassembled WGS sequence"/>
</dbReference>
<dbReference type="InterPro" id="IPR000522">
    <property type="entry name" value="ABC_transptr_permease_BtuC"/>
</dbReference>
<evidence type="ECO:0000256" key="8">
    <source>
        <dbReference type="SAM" id="Phobius"/>
    </source>
</evidence>
<dbReference type="SUPFAM" id="SSF81345">
    <property type="entry name" value="ABC transporter involved in vitamin B12 uptake, BtuC"/>
    <property type="match status" value="1"/>
</dbReference>
<evidence type="ECO:0000313" key="9">
    <source>
        <dbReference type="EMBL" id="MEJ8282028.1"/>
    </source>
</evidence>
<gene>
    <name evidence="9" type="ORF">WJX68_24065</name>
</gene>
<keyword evidence="4" id="KW-1003">Cell membrane</keyword>
<feature type="transmembrane region" description="Helical" evidence="8">
    <location>
        <begin position="114"/>
        <end position="130"/>
    </location>
</feature>
<keyword evidence="7 8" id="KW-0472">Membrane</keyword>
<feature type="transmembrane region" description="Helical" evidence="8">
    <location>
        <begin position="338"/>
        <end position="358"/>
    </location>
</feature>
<sequence length="370" mass="35259">MSARPAALPAAVAAPVGSGRSRRGPGTAARYALLVAGALAAATAGLLAGTSVGPGTALAALAGAADPLSVDLVRGLRVPRVLVGAAAGVCLGVAGTVLQAVLRNPLASPEVTGVGSGAVLGAVLGTLLGGPVGTPSGVLAVALLGGTLGGGVLWLLAGRAAGPGTADPLRLAVVGVLVSAVLSGTTLLLLTARPQLAGAMVRWLVGSLNGRGWEHWAALWPVAAAVVVLGVLIGPVLAVLAVDDDHARGVGLAVSGWRSAAVLLAVLATGGAVASVGLLAFVGLLAPHLARSVLGPRAAADPRLLVPAAALAGAATVTAADAVAQAVTALAPVGDRPLGVPAGAVTAVAGAVVLIGLVRRRSRTTVGGVL</sequence>
<evidence type="ECO:0000256" key="3">
    <source>
        <dbReference type="ARBA" id="ARBA00022448"/>
    </source>
</evidence>
<feature type="transmembrane region" description="Helical" evidence="8">
    <location>
        <begin position="137"/>
        <end position="157"/>
    </location>
</feature>
<keyword evidence="5 8" id="KW-0812">Transmembrane</keyword>
<organism evidence="9 10">
    <name type="scientific">Pseudonocardia spirodelae</name>
    <dbReference type="NCBI Taxonomy" id="3133431"/>
    <lineage>
        <taxon>Bacteria</taxon>
        <taxon>Bacillati</taxon>
        <taxon>Actinomycetota</taxon>
        <taxon>Actinomycetes</taxon>
        <taxon>Pseudonocardiales</taxon>
        <taxon>Pseudonocardiaceae</taxon>
        <taxon>Pseudonocardia</taxon>
    </lineage>
</organism>
<dbReference type="CDD" id="cd06550">
    <property type="entry name" value="TM_ABC_iron-siderophores_like"/>
    <property type="match status" value="1"/>
</dbReference>
<accession>A0ABU8TDI3</accession>
<protein>
    <submittedName>
        <fullName evidence="9">Iron ABC transporter permease</fullName>
    </submittedName>
</protein>
<keyword evidence="3" id="KW-0813">Transport</keyword>
<dbReference type="InterPro" id="IPR037294">
    <property type="entry name" value="ABC_BtuC-like"/>
</dbReference>
<dbReference type="RefSeq" id="WP_340295044.1">
    <property type="nucleotide sequence ID" value="NZ_JBBJUP010000027.1"/>
</dbReference>
<feature type="transmembrane region" description="Helical" evidence="8">
    <location>
        <begin position="262"/>
        <end position="284"/>
    </location>
</feature>
<proteinExistence type="inferred from homology"/>
<feature type="transmembrane region" description="Helical" evidence="8">
    <location>
        <begin position="169"/>
        <end position="192"/>
    </location>
</feature>
<feature type="transmembrane region" description="Helical" evidence="8">
    <location>
        <begin position="31"/>
        <end position="61"/>
    </location>
</feature>
<dbReference type="Gene3D" id="1.10.3470.10">
    <property type="entry name" value="ABC transporter involved in vitamin B12 uptake, BtuC"/>
    <property type="match status" value="1"/>
</dbReference>
<dbReference type="EMBL" id="JBBJUP010000027">
    <property type="protein sequence ID" value="MEJ8282028.1"/>
    <property type="molecule type" value="Genomic_DNA"/>
</dbReference>
<evidence type="ECO:0000256" key="1">
    <source>
        <dbReference type="ARBA" id="ARBA00004651"/>
    </source>
</evidence>
<dbReference type="PANTHER" id="PTHR30472">
    <property type="entry name" value="FERRIC ENTEROBACTIN TRANSPORT SYSTEM PERMEASE PROTEIN"/>
    <property type="match status" value="1"/>
</dbReference>
<evidence type="ECO:0000256" key="7">
    <source>
        <dbReference type="ARBA" id="ARBA00023136"/>
    </source>
</evidence>
<keyword evidence="6 8" id="KW-1133">Transmembrane helix</keyword>
<keyword evidence="10" id="KW-1185">Reference proteome</keyword>
<dbReference type="PANTHER" id="PTHR30472:SF25">
    <property type="entry name" value="ABC TRANSPORTER PERMEASE PROTEIN MJ0876-RELATED"/>
    <property type="match status" value="1"/>
</dbReference>
<evidence type="ECO:0000256" key="5">
    <source>
        <dbReference type="ARBA" id="ARBA00022692"/>
    </source>
</evidence>
<evidence type="ECO:0000256" key="2">
    <source>
        <dbReference type="ARBA" id="ARBA00007935"/>
    </source>
</evidence>
<feature type="transmembrane region" description="Helical" evidence="8">
    <location>
        <begin position="81"/>
        <end position="102"/>
    </location>
</feature>
<evidence type="ECO:0000256" key="4">
    <source>
        <dbReference type="ARBA" id="ARBA00022475"/>
    </source>
</evidence>